<evidence type="ECO:0000256" key="2">
    <source>
        <dbReference type="ARBA" id="ARBA00022490"/>
    </source>
</evidence>
<evidence type="ECO:0000256" key="5">
    <source>
        <dbReference type="ARBA" id="ARBA00022908"/>
    </source>
</evidence>
<comment type="function">
    <text evidence="9">Site-specific tyrosine recombinase, which acts by catalyzing the cutting and rejoining of the recombining DNA molecules. The XerC-XerD complex is essential to convert dimers of the bacterial chromosome into monomers to permit their segregation at cell division. It also contributes to the segregational stability of plasmids.</text>
</comment>
<organism evidence="12 13">
    <name type="scientific">Nitrospina watsonii</name>
    <dbReference type="NCBI Taxonomy" id="1323948"/>
    <lineage>
        <taxon>Bacteria</taxon>
        <taxon>Pseudomonadati</taxon>
        <taxon>Nitrospinota/Tectimicrobiota group</taxon>
        <taxon>Nitrospinota</taxon>
        <taxon>Nitrospinia</taxon>
        <taxon>Nitrospinales</taxon>
        <taxon>Nitrospinaceae</taxon>
        <taxon>Nitrospina</taxon>
    </lineage>
</organism>
<name>A0ABN8W3F1_9BACT</name>
<feature type="active site" evidence="9">
    <location>
        <position position="257"/>
    </location>
</feature>
<dbReference type="InterPro" id="IPR050090">
    <property type="entry name" value="Tyrosine_recombinase_XerCD"/>
</dbReference>
<evidence type="ECO:0000313" key="12">
    <source>
        <dbReference type="EMBL" id="CAI2718776.1"/>
    </source>
</evidence>
<feature type="active site" evidence="9">
    <location>
        <position position="283"/>
    </location>
</feature>
<keyword evidence="2 9" id="KW-0963">Cytoplasm</keyword>
<evidence type="ECO:0000256" key="8">
    <source>
        <dbReference type="ARBA" id="ARBA00023306"/>
    </source>
</evidence>
<evidence type="ECO:0000256" key="6">
    <source>
        <dbReference type="ARBA" id="ARBA00023125"/>
    </source>
</evidence>
<reference evidence="12 13" key="1">
    <citation type="submission" date="2022-09" db="EMBL/GenBank/DDBJ databases">
        <authorList>
            <person name="Kop L."/>
        </authorList>
    </citation>
    <scope>NUCLEOTIDE SEQUENCE [LARGE SCALE GENOMIC DNA]</scope>
    <source>
        <strain evidence="12 13">347</strain>
    </source>
</reference>
<dbReference type="InterPro" id="IPR004107">
    <property type="entry name" value="Integrase_SAM-like_N"/>
</dbReference>
<proteinExistence type="inferred from homology"/>
<evidence type="ECO:0000256" key="9">
    <source>
        <dbReference type="HAMAP-Rule" id="MF_01808"/>
    </source>
</evidence>
<dbReference type="Proteomes" id="UP001157733">
    <property type="component" value="Chromosome"/>
</dbReference>
<comment type="subunit">
    <text evidence="9">Forms a cyclic heterotetrameric complex composed of two molecules of XerC and two molecules of XerD.</text>
</comment>
<dbReference type="SUPFAM" id="SSF56349">
    <property type="entry name" value="DNA breaking-rejoining enzymes"/>
    <property type="match status" value="1"/>
</dbReference>
<protein>
    <recommendedName>
        <fullName evidence="9">Tyrosine recombinase XerC</fullName>
    </recommendedName>
</protein>
<keyword evidence="5 9" id="KW-0229">DNA integration</keyword>
<feature type="active site" description="O-(3'-phospho-DNA)-tyrosine intermediate" evidence="9">
    <location>
        <position position="292"/>
    </location>
</feature>
<dbReference type="InterPro" id="IPR011010">
    <property type="entry name" value="DNA_brk_join_enz"/>
</dbReference>
<dbReference type="PROSITE" id="PS51900">
    <property type="entry name" value="CB"/>
    <property type="match status" value="1"/>
</dbReference>
<evidence type="ECO:0000259" key="11">
    <source>
        <dbReference type="PROSITE" id="PS51900"/>
    </source>
</evidence>
<comment type="subcellular location">
    <subcellularLocation>
        <location evidence="1 9">Cytoplasm</location>
    </subcellularLocation>
</comment>
<dbReference type="InterPro" id="IPR013762">
    <property type="entry name" value="Integrase-like_cat_sf"/>
</dbReference>
<feature type="domain" description="Tyr recombinase" evidence="10">
    <location>
        <begin position="120"/>
        <end position="305"/>
    </location>
</feature>
<feature type="active site" evidence="9">
    <location>
        <position position="184"/>
    </location>
</feature>
<evidence type="ECO:0000313" key="13">
    <source>
        <dbReference type="Proteomes" id="UP001157733"/>
    </source>
</evidence>
<dbReference type="Gene3D" id="1.10.150.130">
    <property type="match status" value="1"/>
</dbReference>
<evidence type="ECO:0000256" key="7">
    <source>
        <dbReference type="ARBA" id="ARBA00023172"/>
    </source>
</evidence>
<dbReference type="PROSITE" id="PS51898">
    <property type="entry name" value="TYR_RECOMBINASE"/>
    <property type="match status" value="1"/>
</dbReference>
<sequence>MKNKGWLVNNLIETFHIHLVAEKNASPHTVTGYLKDLNQFCAFLRQSGHACTPEGEVDIHQVDRLAVRSYLAYLYQQSSTGTTMNRKLSALSSFFQFLCRENHIKTNIVKTIPAPRKKNALPAYLSVDEMFRLLDLPDNEGFLGVRDRAMLELFYSTGMRISELTGLTLDSIHLDERRVNVLGKGKKERILPLGRKAVDAVRAYLKERHTLLEKKKPETPPAQLFLNTRGGAVTVRGVRKILDRYLGPAFSRGLSPHSIRHSFATHLLESGADLRSIQEMLGHASLSTTQKYTHLTIDRLMETYDKSHPRAQQSGANSSKP</sequence>
<dbReference type="Pfam" id="PF00589">
    <property type="entry name" value="Phage_integrase"/>
    <property type="match status" value="1"/>
</dbReference>
<feature type="active site" evidence="9">
    <location>
        <position position="260"/>
    </location>
</feature>
<dbReference type="HAMAP" id="MF_01808">
    <property type="entry name" value="Recomb_XerC_XerD"/>
    <property type="match status" value="1"/>
</dbReference>
<keyword evidence="8 9" id="KW-0131">Cell cycle</keyword>
<keyword evidence="3 9" id="KW-0132">Cell division</keyword>
<dbReference type="PANTHER" id="PTHR30349:SF77">
    <property type="entry name" value="TYROSINE RECOMBINASE XERC"/>
    <property type="match status" value="1"/>
</dbReference>
<evidence type="ECO:0000256" key="1">
    <source>
        <dbReference type="ARBA" id="ARBA00004496"/>
    </source>
</evidence>
<dbReference type="Pfam" id="PF02899">
    <property type="entry name" value="Phage_int_SAM_1"/>
    <property type="match status" value="1"/>
</dbReference>
<feature type="active site" evidence="9">
    <location>
        <position position="160"/>
    </location>
</feature>
<comment type="similarity">
    <text evidence="9">Belongs to the 'phage' integrase family. XerC subfamily.</text>
</comment>
<dbReference type="InterPro" id="IPR010998">
    <property type="entry name" value="Integrase_recombinase_N"/>
</dbReference>
<dbReference type="InterPro" id="IPR023009">
    <property type="entry name" value="Tyrosine_recombinase_XerC/XerD"/>
</dbReference>
<dbReference type="InterPro" id="IPR002104">
    <property type="entry name" value="Integrase_catalytic"/>
</dbReference>
<dbReference type="CDD" id="cd00798">
    <property type="entry name" value="INT_XerDC_C"/>
    <property type="match status" value="1"/>
</dbReference>
<evidence type="ECO:0000259" key="10">
    <source>
        <dbReference type="PROSITE" id="PS51898"/>
    </source>
</evidence>
<dbReference type="EMBL" id="OX336137">
    <property type="protein sequence ID" value="CAI2718776.1"/>
    <property type="molecule type" value="Genomic_DNA"/>
</dbReference>
<keyword evidence="4 9" id="KW-0159">Chromosome partition</keyword>
<evidence type="ECO:0000256" key="4">
    <source>
        <dbReference type="ARBA" id="ARBA00022829"/>
    </source>
</evidence>
<dbReference type="InterPro" id="IPR044068">
    <property type="entry name" value="CB"/>
</dbReference>
<keyword evidence="6 9" id="KW-0238">DNA-binding</keyword>
<dbReference type="NCBIfam" id="NF001399">
    <property type="entry name" value="PRK00283.1"/>
    <property type="match status" value="1"/>
</dbReference>
<dbReference type="PANTHER" id="PTHR30349">
    <property type="entry name" value="PHAGE INTEGRASE-RELATED"/>
    <property type="match status" value="1"/>
</dbReference>
<keyword evidence="13" id="KW-1185">Reference proteome</keyword>
<accession>A0ABN8W3F1</accession>
<keyword evidence="7 9" id="KW-0233">DNA recombination</keyword>
<feature type="domain" description="Core-binding (CB)" evidence="11">
    <location>
        <begin position="6"/>
        <end position="99"/>
    </location>
</feature>
<gene>
    <name evidence="9 12" type="primary">xerC</name>
    <name evidence="12" type="ORF">NSPWAT_1920</name>
</gene>
<dbReference type="Gene3D" id="1.10.443.10">
    <property type="entry name" value="Intergrase catalytic core"/>
    <property type="match status" value="1"/>
</dbReference>
<evidence type="ECO:0000256" key="3">
    <source>
        <dbReference type="ARBA" id="ARBA00022618"/>
    </source>
</evidence>